<evidence type="ECO:0000313" key="5">
    <source>
        <dbReference type="Proteomes" id="UP000085678"/>
    </source>
</evidence>
<dbReference type="KEGG" id="lak:106179832"/>
<dbReference type="InterPro" id="IPR011029">
    <property type="entry name" value="DEATH-like_dom_sf"/>
</dbReference>
<evidence type="ECO:0000313" key="6">
    <source>
        <dbReference type="RefSeq" id="XP_023933306.1"/>
    </source>
</evidence>
<accession>A0A2R2MSS1</accession>
<dbReference type="PANTHER" id="PTHR24198">
    <property type="entry name" value="ANKYRIN REPEAT AND PROTEIN KINASE DOMAIN-CONTAINING PROTEIN"/>
    <property type="match status" value="1"/>
</dbReference>
<feature type="repeat" description="ANK" evidence="3">
    <location>
        <begin position="113"/>
        <end position="145"/>
    </location>
</feature>
<keyword evidence="2 3" id="KW-0040">ANK repeat</keyword>
<dbReference type="Pfam" id="PF00531">
    <property type="entry name" value="Death"/>
    <property type="match status" value="1"/>
</dbReference>
<dbReference type="GO" id="GO:0007165">
    <property type="term" value="P:signal transduction"/>
    <property type="evidence" value="ECO:0007669"/>
    <property type="project" value="InterPro"/>
</dbReference>
<dbReference type="SMART" id="SM00248">
    <property type="entry name" value="ANK"/>
    <property type="match status" value="9"/>
</dbReference>
<dbReference type="OrthoDB" id="6485221at2759"/>
<dbReference type="PROSITE" id="PS50088">
    <property type="entry name" value="ANK_REPEAT"/>
    <property type="match status" value="9"/>
</dbReference>
<keyword evidence="1" id="KW-0677">Repeat</keyword>
<dbReference type="RefSeq" id="XP_023933306.1">
    <property type="nucleotide sequence ID" value="XM_024077538.1"/>
</dbReference>
<dbReference type="PROSITE" id="PS50017">
    <property type="entry name" value="DEATH_DOMAIN"/>
    <property type="match status" value="1"/>
</dbReference>
<organism evidence="5 6">
    <name type="scientific">Lingula anatina</name>
    <name type="common">Brachiopod</name>
    <name type="synonym">Lingula unguis</name>
    <dbReference type="NCBI Taxonomy" id="7574"/>
    <lineage>
        <taxon>Eukaryota</taxon>
        <taxon>Metazoa</taxon>
        <taxon>Spiralia</taxon>
        <taxon>Lophotrochozoa</taxon>
        <taxon>Brachiopoda</taxon>
        <taxon>Linguliformea</taxon>
        <taxon>Lingulata</taxon>
        <taxon>Lingulida</taxon>
        <taxon>Linguloidea</taxon>
        <taxon>Lingulidae</taxon>
        <taxon>Lingula</taxon>
    </lineage>
</organism>
<dbReference type="InterPro" id="IPR036770">
    <property type="entry name" value="Ankyrin_rpt-contain_sf"/>
</dbReference>
<feature type="repeat" description="ANK" evidence="3">
    <location>
        <begin position="146"/>
        <end position="178"/>
    </location>
</feature>
<dbReference type="SMART" id="SM00005">
    <property type="entry name" value="DEATH"/>
    <property type="match status" value="1"/>
</dbReference>
<evidence type="ECO:0000256" key="3">
    <source>
        <dbReference type="PROSITE-ProRule" id="PRU00023"/>
    </source>
</evidence>
<dbReference type="PANTHER" id="PTHR24198:SF165">
    <property type="entry name" value="ANKYRIN REPEAT-CONTAINING PROTEIN-RELATED"/>
    <property type="match status" value="1"/>
</dbReference>
<evidence type="ECO:0000259" key="4">
    <source>
        <dbReference type="PROSITE" id="PS50017"/>
    </source>
</evidence>
<feature type="repeat" description="ANK" evidence="3">
    <location>
        <begin position="179"/>
        <end position="211"/>
    </location>
</feature>
<dbReference type="PROSITE" id="PS50297">
    <property type="entry name" value="ANK_REP_REGION"/>
    <property type="match status" value="8"/>
</dbReference>
<dbReference type="Proteomes" id="UP000085678">
    <property type="component" value="Unplaced"/>
</dbReference>
<feature type="repeat" description="ANK" evidence="3">
    <location>
        <begin position="49"/>
        <end position="81"/>
    </location>
</feature>
<feature type="repeat" description="ANK" evidence="3">
    <location>
        <begin position="212"/>
        <end position="244"/>
    </location>
</feature>
<dbReference type="OMA" id="KSDNAGW"/>
<dbReference type="Gene3D" id="1.10.533.10">
    <property type="entry name" value="Death Domain, Fas"/>
    <property type="match status" value="1"/>
</dbReference>
<keyword evidence="5" id="KW-1185">Reference proteome</keyword>
<dbReference type="InParanoid" id="A0A2R2MSS1"/>
<dbReference type="InterPro" id="IPR002110">
    <property type="entry name" value="Ankyrin_rpt"/>
</dbReference>
<feature type="repeat" description="ANK" evidence="3">
    <location>
        <begin position="312"/>
        <end position="344"/>
    </location>
</feature>
<feature type="repeat" description="ANK" evidence="3">
    <location>
        <begin position="279"/>
        <end position="311"/>
    </location>
</feature>
<feature type="repeat" description="ANK" evidence="3">
    <location>
        <begin position="246"/>
        <end position="278"/>
    </location>
</feature>
<reference evidence="6" key="1">
    <citation type="submission" date="2025-08" db="UniProtKB">
        <authorList>
            <consortium name="RefSeq"/>
        </authorList>
    </citation>
    <scope>IDENTIFICATION</scope>
    <source>
        <tissue evidence="6">Gonads</tissue>
    </source>
</reference>
<name>A0A2R2MSS1_LINAN</name>
<dbReference type="STRING" id="7574.A0A2R2MSS1"/>
<protein>
    <submittedName>
        <fullName evidence="6">Ankyrin-1</fullName>
    </submittedName>
</protein>
<dbReference type="Gene3D" id="1.25.40.20">
    <property type="entry name" value="Ankyrin repeat-containing domain"/>
    <property type="match status" value="4"/>
</dbReference>
<dbReference type="InterPro" id="IPR000488">
    <property type="entry name" value="Death_dom"/>
</dbReference>
<dbReference type="AlphaFoldDB" id="A0A2R2MSS1"/>
<dbReference type="GeneID" id="106179832"/>
<dbReference type="PRINTS" id="PR01415">
    <property type="entry name" value="ANKYRIN"/>
</dbReference>
<proteinExistence type="predicted"/>
<dbReference type="SUPFAM" id="SSF47986">
    <property type="entry name" value="DEATH domain"/>
    <property type="match status" value="1"/>
</dbReference>
<dbReference type="Pfam" id="PF12796">
    <property type="entry name" value="Ank_2"/>
    <property type="match status" value="2"/>
</dbReference>
<evidence type="ECO:0000256" key="1">
    <source>
        <dbReference type="ARBA" id="ARBA00022737"/>
    </source>
</evidence>
<dbReference type="SUPFAM" id="SSF48403">
    <property type="entry name" value="Ankyrin repeat"/>
    <property type="match status" value="1"/>
</dbReference>
<sequence>MSTPDLPTLRKNLLRYVRNHDTEKVKNFVSQYQPHIAAIAGRPGTDDKDEWCPLGLAASQGYLDIIKVFIQAGVSPDARNLFATLYTEPPKPPEKRPDGLFAQDSAIFFVDTDGPSALYSATERNQRVAAEMLIAAGADVNTQRESGSTCLHIACFKGYKGMVEALVSGGANVNLQTKDGVPPLFVAAQEGHKDIVKALMAKGAQVNLPKNSGATSLFVAVERGHKPVVETLMEAGAYVNMQQKRDCSSCLYMAAQKGHSSIAKMLLSRGAGVNVQKDLGWIPLHIAAYFGHLDTVNALLSLGGDVDKAAYNGKTPLHLAAESGHKYVVKSLMESRANMNAQDKEGKTPVHIAAQTGHVHIVEMLVEAGAEVSIKSKDGTTCREIAENNPAIMEAITKATKTRKSVSQYDEFTRLLEAVADNLCVNQHWKLLARDLPVTNADFVEGFLAELEKAYPESQKEQAFRALRAWRKYKGKEATVEALLDGLRKYSYTSAADGLEQEAKKLNLLTLPAETASVPDE</sequence>
<feature type="repeat" description="ANK" evidence="3">
    <location>
        <begin position="345"/>
        <end position="377"/>
    </location>
</feature>
<feature type="domain" description="Death" evidence="4">
    <location>
        <begin position="429"/>
        <end position="503"/>
    </location>
</feature>
<dbReference type="Pfam" id="PF00023">
    <property type="entry name" value="Ank"/>
    <property type="match status" value="2"/>
</dbReference>
<evidence type="ECO:0000256" key="2">
    <source>
        <dbReference type="ARBA" id="ARBA00023043"/>
    </source>
</evidence>
<gene>
    <name evidence="6" type="primary">LOC106179832</name>
</gene>